<keyword evidence="5" id="KW-1185">Reference proteome</keyword>
<evidence type="ECO:0000256" key="1">
    <source>
        <dbReference type="PROSITE-ProRule" id="PRU00723"/>
    </source>
</evidence>
<feature type="compositionally biased region" description="Polar residues" evidence="2">
    <location>
        <begin position="8"/>
        <end position="17"/>
    </location>
</feature>
<dbReference type="InterPro" id="IPR000571">
    <property type="entry name" value="Znf_CCCH"/>
</dbReference>
<evidence type="ECO:0000259" key="3">
    <source>
        <dbReference type="PROSITE" id="PS50103"/>
    </source>
</evidence>
<feature type="compositionally biased region" description="Low complexity" evidence="2">
    <location>
        <begin position="300"/>
        <end position="312"/>
    </location>
</feature>
<keyword evidence="1" id="KW-0479">Metal-binding</keyword>
<gene>
    <name evidence="4" type="ORF">VTJ83DRAFT_7252</name>
</gene>
<feature type="region of interest" description="Disordered" evidence="2">
    <location>
        <begin position="400"/>
        <end position="426"/>
    </location>
</feature>
<comment type="caution">
    <text evidence="4">The sequence shown here is derived from an EMBL/GenBank/DDBJ whole genome shotgun (WGS) entry which is preliminary data.</text>
</comment>
<organism evidence="4 5">
    <name type="scientific">Remersonia thermophila</name>
    <dbReference type="NCBI Taxonomy" id="72144"/>
    <lineage>
        <taxon>Eukaryota</taxon>
        <taxon>Fungi</taxon>
        <taxon>Dikarya</taxon>
        <taxon>Ascomycota</taxon>
        <taxon>Pezizomycotina</taxon>
        <taxon>Sordariomycetes</taxon>
        <taxon>Sordariomycetidae</taxon>
        <taxon>Sordariales</taxon>
        <taxon>Sordariales incertae sedis</taxon>
        <taxon>Remersonia</taxon>
    </lineage>
</organism>
<feature type="compositionally biased region" description="Low complexity" evidence="2">
    <location>
        <begin position="258"/>
        <end position="269"/>
    </location>
</feature>
<name>A0ABR4D2Z2_9PEZI</name>
<dbReference type="GeneID" id="98128698"/>
<dbReference type="PROSITE" id="PS50103">
    <property type="entry name" value="ZF_C3H1"/>
    <property type="match status" value="1"/>
</dbReference>
<keyword evidence="1" id="KW-0862">Zinc</keyword>
<feature type="zinc finger region" description="C3H1-type" evidence="1">
    <location>
        <begin position="428"/>
        <end position="457"/>
    </location>
</feature>
<evidence type="ECO:0000256" key="2">
    <source>
        <dbReference type="SAM" id="MobiDB-lite"/>
    </source>
</evidence>
<feature type="region of interest" description="Disordered" evidence="2">
    <location>
        <begin position="204"/>
        <end position="340"/>
    </location>
</feature>
<evidence type="ECO:0000313" key="5">
    <source>
        <dbReference type="Proteomes" id="UP001600064"/>
    </source>
</evidence>
<proteinExistence type="predicted"/>
<dbReference type="EMBL" id="JAZGUE010000007">
    <property type="protein sequence ID" value="KAL2264742.1"/>
    <property type="molecule type" value="Genomic_DNA"/>
</dbReference>
<dbReference type="RefSeq" id="XP_070863469.1">
    <property type="nucleotide sequence ID" value="XM_071014054.1"/>
</dbReference>
<feature type="compositionally biased region" description="Basic and acidic residues" evidence="2">
    <location>
        <begin position="288"/>
        <end position="299"/>
    </location>
</feature>
<accession>A0ABR4D2Z2</accession>
<protein>
    <recommendedName>
        <fullName evidence="3">C3H1-type domain-containing protein</fullName>
    </recommendedName>
</protein>
<keyword evidence="1" id="KW-0863">Zinc-finger</keyword>
<feature type="compositionally biased region" description="Polar residues" evidence="2">
    <location>
        <begin position="112"/>
        <end position="129"/>
    </location>
</feature>
<feature type="compositionally biased region" description="Polar residues" evidence="2">
    <location>
        <begin position="406"/>
        <end position="423"/>
    </location>
</feature>
<sequence>MHHVMAVSETSQPTTCSAPREHSKTSTVSSASSGLEGPAPPFSNNSLPSSPAPPRTSEMMTTSLPSPWHRKPRTPGFQPQETLQNLTGYYAELRALMDDGGAQDDSTEGRTSDNANSTASPSDDSYQPYRQVQTAVFKQFSRLDPTCRSIPSDNWLDSARRSNLASSALATPLSNPNHASFMLVSSSAHPQSIKQSSVIYTPTRSPRIAPITSSGPAAGFDQGIPVPPPTPESLSTPVSATSQERGGSTDATRNINHPSATASLASPPAQEVAQIRDEARNMQNTTAVDKDKDGDRNRDNSGNSNVENSNSSPLVFINVSQGSANDPSPGPRPGSNAETVTGSTSFTVTITANTLGYCFVRADGSRTRLVPVDMLPYQLQGIPASEPADDRLVPLPIPTGVGPDGRSSNSQTLTTVSNISGTPASGPKRAKIYCDKWVHEGVCAFTQQGCKYKHEMPTDKATQHQLGLFLGYPVWWKRRQGELARMTAQNAQNRVASARGPDTARPVLPEPTTPMERR</sequence>
<reference evidence="4 5" key="1">
    <citation type="journal article" date="2024" name="Commun. Biol.">
        <title>Comparative genomic analysis of thermophilic fungi reveals convergent evolutionary adaptations and gene losses.</title>
        <authorList>
            <person name="Steindorff A.S."/>
            <person name="Aguilar-Pontes M.V."/>
            <person name="Robinson A.J."/>
            <person name="Andreopoulos B."/>
            <person name="LaButti K."/>
            <person name="Kuo A."/>
            <person name="Mondo S."/>
            <person name="Riley R."/>
            <person name="Otillar R."/>
            <person name="Haridas S."/>
            <person name="Lipzen A."/>
            <person name="Grimwood J."/>
            <person name="Schmutz J."/>
            <person name="Clum A."/>
            <person name="Reid I.D."/>
            <person name="Moisan M.C."/>
            <person name="Butler G."/>
            <person name="Nguyen T.T.M."/>
            <person name="Dewar K."/>
            <person name="Conant G."/>
            <person name="Drula E."/>
            <person name="Henrissat B."/>
            <person name="Hansel C."/>
            <person name="Singer S."/>
            <person name="Hutchinson M.I."/>
            <person name="de Vries R.P."/>
            <person name="Natvig D.O."/>
            <person name="Powell A.J."/>
            <person name="Tsang A."/>
            <person name="Grigoriev I.V."/>
        </authorList>
    </citation>
    <scope>NUCLEOTIDE SEQUENCE [LARGE SCALE GENOMIC DNA]</scope>
    <source>
        <strain evidence="4 5">ATCC 22073</strain>
    </source>
</reference>
<dbReference type="Proteomes" id="UP001600064">
    <property type="component" value="Unassembled WGS sequence"/>
</dbReference>
<evidence type="ECO:0000313" key="4">
    <source>
        <dbReference type="EMBL" id="KAL2264742.1"/>
    </source>
</evidence>
<feature type="compositionally biased region" description="Polar residues" evidence="2">
    <location>
        <begin position="232"/>
        <end position="257"/>
    </location>
</feature>
<feature type="region of interest" description="Disordered" evidence="2">
    <location>
        <begin position="1"/>
        <end position="129"/>
    </location>
</feature>
<feature type="domain" description="C3H1-type" evidence="3">
    <location>
        <begin position="428"/>
        <end position="457"/>
    </location>
</feature>
<feature type="compositionally biased region" description="Polar residues" evidence="2">
    <location>
        <begin position="77"/>
        <end position="87"/>
    </location>
</feature>
<feature type="region of interest" description="Disordered" evidence="2">
    <location>
        <begin position="493"/>
        <end position="518"/>
    </location>
</feature>